<dbReference type="SUPFAM" id="SSF54909">
    <property type="entry name" value="Dimeric alpha+beta barrel"/>
    <property type="match status" value="1"/>
</dbReference>
<dbReference type="OrthoDB" id="9806380at2"/>
<dbReference type="eggNOG" id="COG5470">
    <property type="taxonomic scope" value="Bacteria"/>
</dbReference>
<dbReference type="InterPro" id="IPR011008">
    <property type="entry name" value="Dimeric_a/b-barrel"/>
</dbReference>
<protein>
    <recommendedName>
        <fullName evidence="1">DUF1330 domain-containing protein</fullName>
    </recommendedName>
</protein>
<evidence type="ECO:0000313" key="3">
    <source>
        <dbReference type="Proteomes" id="UP000008888"/>
    </source>
</evidence>
<dbReference type="EMBL" id="CP002738">
    <property type="protein sequence ID" value="AEG02657.1"/>
    <property type="molecule type" value="Genomic_DNA"/>
</dbReference>
<reference evidence="3" key="3">
    <citation type="submission" date="2011-05" db="EMBL/GenBank/DDBJ databases">
        <title>Complete sequence of Methylomonas methanica MC09.</title>
        <authorList>
            <consortium name="US DOE Joint Genome Institute"/>
            <person name="Lucas S."/>
            <person name="Han J."/>
            <person name="Lapidus A."/>
            <person name="Cheng J.-F."/>
            <person name="Goodwin L."/>
            <person name="Pitluck S."/>
            <person name="Peters L."/>
            <person name="Mikhailova N."/>
            <person name="Teshima H."/>
            <person name="Han C."/>
            <person name="Tapia R."/>
            <person name="Land M."/>
            <person name="Hauser L."/>
            <person name="Kyrpides N."/>
            <person name="Ivanova N."/>
            <person name="Pagani I."/>
            <person name="Stein L."/>
            <person name="Woyke T."/>
        </authorList>
    </citation>
    <scope>NUCLEOTIDE SEQUENCE [LARGE SCALE GENOMIC DNA]</scope>
    <source>
        <strain evidence="3">MC09</strain>
    </source>
</reference>
<dbReference type="Gene3D" id="3.30.70.100">
    <property type="match status" value="1"/>
</dbReference>
<dbReference type="InterPro" id="IPR010753">
    <property type="entry name" value="DUF1330"/>
</dbReference>
<name>G0A2Z8_METMM</name>
<dbReference type="Pfam" id="PF07045">
    <property type="entry name" value="DUF1330"/>
    <property type="match status" value="1"/>
</dbReference>
<evidence type="ECO:0000313" key="2">
    <source>
        <dbReference type="EMBL" id="AEG02657.1"/>
    </source>
</evidence>
<dbReference type="PANTHER" id="PTHR41521">
    <property type="match status" value="1"/>
</dbReference>
<reference evidence="2 3" key="1">
    <citation type="journal article" date="2011" name="J. Bacteriol.">
        <title>Complete Genome Sequence of the Aerobic Marine Methanotroph Methylomonas methanica MC09.</title>
        <authorList>
            <person name="Boden R."/>
            <person name="Cunliffe M."/>
            <person name="Scanlan J."/>
            <person name="Moussard H."/>
            <person name="Kits K.D."/>
            <person name="Klotz M.G."/>
            <person name="Jetten M.S."/>
            <person name="Vuilleumier S."/>
            <person name="Han J."/>
            <person name="Peters L."/>
            <person name="Mikhailova N."/>
            <person name="Teshima H."/>
            <person name="Tapia R."/>
            <person name="Kyrpides N."/>
            <person name="Ivanova N."/>
            <person name="Pagani I."/>
            <person name="Cheng J.F."/>
            <person name="Goodwin L."/>
            <person name="Han C."/>
            <person name="Hauser L."/>
            <person name="Land M.L."/>
            <person name="Lapidus A."/>
            <person name="Lucas S."/>
            <person name="Pitluck S."/>
            <person name="Woyke T."/>
            <person name="Stein L."/>
            <person name="Murrell J.C."/>
        </authorList>
    </citation>
    <scope>NUCLEOTIDE SEQUENCE [LARGE SCALE GENOMIC DNA]</scope>
    <source>
        <strain evidence="2 3">MC09</strain>
    </source>
</reference>
<feature type="domain" description="DUF1330" evidence="1">
    <location>
        <begin position="2"/>
        <end position="91"/>
    </location>
</feature>
<dbReference type="STRING" id="857087.Metme_4308"/>
<dbReference type="Proteomes" id="UP000008888">
    <property type="component" value="Chromosome"/>
</dbReference>
<dbReference type="PANTHER" id="PTHR41521:SF4">
    <property type="entry name" value="BLR0684 PROTEIN"/>
    <property type="match status" value="1"/>
</dbReference>
<sequence>MKGYLVLDLAIKNLEEFLEYAERIPAQIEKHKGKYIVKGVVPEKIEGNWLPERLVVLEFASEKNAKEFLEDTESKKLFKLRHSSTKSNLIYAVGCE</sequence>
<keyword evidence="3" id="KW-1185">Reference proteome</keyword>
<dbReference type="RefSeq" id="WP_013820872.1">
    <property type="nucleotide sequence ID" value="NC_015572.1"/>
</dbReference>
<dbReference type="KEGG" id="mmt:Metme_4308"/>
<dbReference type="HOGENOM" id="CLU_145407_1_2_6"/>
<proteinExistence type="predicted"/>
<gene>
    <name evidence="2" type="ordered locus">Metme_4308</name>
</gene>
<organism evidence="2 3">
    <name type="scientific">Methylomonas methanica (strain DSM 25384 / MC09)</name>
    <dbReference type="NCBI Taxonomy" id="857087"/>
    <lineage>
        <taxon>Bacteria</taxon>
        <taxon>Pseudomonadati</taxon>
        <taxon>Pseudomonadota</taxon>
        <taxon>Gammaproteobacteria</taxon>
        <taxon>Methylococcales</taxon>
        <taxon>Methylococcaceae</taxon>
        <taxon>Methylomonas</taxon>
    </lineage>
</organism>
<reference key="2">
    <citation type="submission" date="2011-05" db="EMBL/GenBank/DDBJ databases">
        <title>Complete genome sequence of the aerobic marine methanotroph Methylomonas methanica MC09.</title>
        <authorList>
            <person name="Boden R."/>
            <person name="Cunliffe M."/>
            <person name="Scanlan J."/>
            <person name="Moussard H."/>
            <person name="Kits K.D."/>
            <person name="Klotz M."/>
            <person name="Jetten M."/>
            <person name="Vuilleumier S."/>
            <person name="Han J."/>
            <person name="Peters L."/>
            <person name="Mikhailova N."/>
            <person name="Teshima H."/>
            <person name="Tapia R."/>
            <person name="Kyrpides N."/>
            <person name="Ivanova N."/>
            <person name="Pagani I."/>
            <person name="Cheng J.-F."/>
            <person name="Goodwin L."/>
            <person name="Han C."/>
            <person name="Hauser L."/>
            <person name="Land M."/>
            <person name="Lapidus A."/>
            <person name="Lucas S."/>
            <person name="Pitluck S."/>
            <person name="Woyke T."/>
            <person name="Stein L.Y."/>
            <person name="Murrell C."/>
        </authorList>
    </citation>
    <scope>NUCLEOTIDE SEQUENCE</scope>
    <source>
        <strain>MC09</strain>
    </source>
</reference>
<dbReference type="AlphaFoldDB" id="G0A2Z8"/>
<evidence type="ECO:0000259" key="1">
    <source>
        <dbReference type="Pfam" id="PF07045"/>
    </source>
</evidence>
<accession>G0A2Z8</accession>